<keyword evidence="1" id="KW-1133">Transmembrane helix</keyword>
<keyword evidence="1" id="KW-0812">Transmembrane</keyword>
<dbReference type="PANTHER" id="PTHR40465:SF1">
    <property type="entry name" value="DUF6534 DOMAIN-CONTAINING PROTEIN"/>
    <property type="match status" value="1"/>
</dbReference>
<dbReference type="OrthoDB" id="2690748at2759"/>
<accession>A0A9Q5N2V9</accession>
<feature type="transmembrane region" description="Helical" evidence="1">
    <location>
        <begin position="82"/>
        <end position="101"/>
    </location>
</feature>
<feature type="transmembrane region" description="Helical" evidence="1">
    <location>
        <begin position="209"/>
        <end position="233"/>
    </location>
</feature>
<dbReference type="Proteomes" id="UP000757232">
    <property type="component" value="Unassembled WGS sequence"/>
</dbReference>
<comment type="caution">
    <text evidence="2">The sequence shown here is derived from an EMBL/GenBank/DDBJ whole genome shotgun (WGS) entry which is preliminary data.</text>
</comment>
<dbReference type="PANTHER" id="PTHR40465">
    <property type="entry name" value="CHROMOSOME 1, WHOLE GENOME SHOTGUN SEQUENCE"/>
    <property type="match status" value="1"/>
</dbReference>
<evidence type="ECO:0000313" key="3">
    <source>
        <dbReference type="Proteomes" id="UP000757232"/>
    </source>
</evidence>
<reference evidence="2" key="1">
    <citation type="submission" date="2016-06" db="EMBL/GenBank/DDBJ databases">
        <title>Draft Genome sequence of the fungus Inonotus baumii.</title>
        <authorList>
            <person name="Zhu H."/>
            <person name="Lin W."/>
        </authorList>
    </citation>
    <scope>NUCLEOTIDE SEQUENCE</scope>
    <source>
        <strain evidence="2">821</strain>
    </source>
</reference>
<dbReference type="EMBL" id="LNZH02000195">
    <property type="protein sequence ID" value="OCB87030.1"/>
    <property type="molecule type" value="Genomic_DNA"/>
</dbReference>
<protein>
    <submittedName>
        <fullName evidence="2">Uncharacterized protein</fullName>
    </submittedName>
</protein>
<gene>
    <name evidence="2" type="ORF">A7U60_g5765</name>
</gene>
<name>A0A9Q5N2V9_SANBA</name>
<dbReference type="AlphaFoldDB" id="A0A9Q5N2V9"/>
<keyword evidence="1" id="KW-0472">Membrane</keyword>
<feature type="transmembrane region" description="Helical" evidence="1">
    <location>
        <begin position="49"/>
        <end position="70"/>
    </location>
</feature>
<proteinExistence type="predicted"/>
<organism evidence="2 3">
    <name type="scientific">Sanghuangporus baumii</name>
    <name type="common">Phellinus baumii</name>
    <dbReference type="NCBI Taxonomy" id="108892"/>
    <lineage>
        <taxon>Eukaryota</taxon>
        <taxon>Fungi</taxon>
        <taxon>Dikarya</taxon>
        <taxon>Basidiomycota</taxon>
        <taxon>Agaricomycotina</taxon>
        <taxon>Agaricomycetes</taxon>
        <taxon>Hymenochaetales</taxon>
        <taxon>Hymenochaetaceae</taxon>
        <taxon>Sanghuangporus</taxon>
    </lineage>
</organism>
<evidence type="ECO:0000256" key="1">
    <source>
        <dbReference type="SAM" id="Phobius"/>
    </source>
</evidence>
<sequence length="334" mass="38396">MPSAHASWHTSFAIARRAPLRSLMSSVNEVAIQLRASDIHLGNTLGAELIGLIFSAILFGIINVQVHIYYQSTKDEPRFLKWMIAFVWLLNAFLFALTSYYDYLTFVTHFSDLTVIGQVPWCLSLFSAISEISLFIIRLFYTRRIWIMSDRNLILTVTAVRELVVLFCTIFMDLANEDDIKSDGIHFQYHFRFSTNVKRRECQLTIAKWLMLTGNAIAAVADLWNAIPLCYFLRRGKSGLHNRIKTVDMLLVYFNAMLASVNSRERLLNEWVDASTTVNFETWRVASSPARMISDSNVYSSVSNPQSELLTREDLYDDSRYLSIHEQSAITRND</sequence>
<evidence type="ECO:0000313" key="2">
    <source>
        <dbReference type="EMBL" id="OCB87030.1"/>
    </source>
</evidence>
<keyword evidence="3" id="KW-1185">Reference proteome</keyword>
<feature type="transmembrane region" description="Helical" evidence="1">
    <location>
        <begin position="153"/>
        <end position="172"/>
    </location>
</feature>
<feature type="transmembrane region" description="Helical" evidence="1">
    <location>
        <begin position="121"/>
        <end position="141"/>
    </location>
</feature>